<sequence>MNLFTYEKGYCFVYYLSQLCGDPQRFDDFLRAYVEKYKFTSVVAQDLLDSFLSFFPELKEQSVDCRAGESDPPTPIWPGSRACDDRRV</sequence>
<evidence type="ECO:0000313" key="4">
    <source>
        <dbReference type="Proteomes" id="UP001266305"/>
    </source>
</evidence>
<name>A0ABQ9VHK4_SAGOE</name>
<keyword evidence="3" id="KW-0645">Protease</keyword>
<dbReference type="Proteomes" id="UP001266305">
    <property type="component" value="Unassembled WGS sequence"/>
</dbReference>
<protein>
    <submittedName>
        <fullName evidence="3">Aminopeptidase rnpepl1</fullName>
    </submittedName>
</protein>
<dbReference type="InterPro" id="IPR014782">
    <property type="entry name" value="Peptidase_M1_dom"/>
</dbReference>
<proteinExistence type="predicted"/>
<dbReference type="Gene3D" id="1.10.390.10">
    <property type="entry name" value="Neutral Protease Domain 2"/>
    <property type="match status" value="1"/>
</dbReference>
<dbReference type="EMBL" id="JASSZA010000006">
    <property type="protein sequence ID" value="KAK2108113.1"/>
    <property type="molecule type" value="Genomic_DNA"/>
</dbReference>
<gene>
    <name evidence="3" type="primary">RNPEPL1_2</name>
    <name evidence="3" type="ORF">P7K49_013278</name>
</gene>
<dbReference type="PANTHER" id="PTHR45726">
    <property type="entry name" value="LEUKOTRIENE A-4 HYDROLASE"/>
    <property type="match status" value="1"/>
</dbReference>
<dbReference type="SUPFAM" id="SSF55486">
    <property type="entry name" value="Metalloproteases ('zincins'), catalytic domain"/>
    <property type="match status" value="1"/>
</dbReference>
<dbReference type="InterPro" id="IPR034015">
    <property type="entry name" value="M1_LTA4H"/>
</dbReference>
<organism evidence="3 4">
    <name type="scientific">Saguinus oedipus</name>
    <name type="common">Cotton-top tamarin</name>
    <name type="synonym">Oedipomidas oedipus</name>
    <dbReference type="NCBI Taxonomy" id="9490"/>
    <lineage>
        <taxon>Eukaryota</taxon>
        <taxon>Metazoa</taxon>
        <taxon>Chordata</taxon>
        <taxon>Craniata</taxon>
        <taxon>Vertebrata</taxon>
        <taxon>Euteleostomi</taxon>
        <taxon>Mammalia</taxon>
        <taxon>Eutheria</taxon>
        <taxon>Euarchontoglires</taxon>
        <taxon>Primates</taxon>
        <taxon>Haplorrhini</taxon>
        <taxon>Platyrrhini</taxon>
        <taxon>Cebidae</taxon>
        <taxon>Callitrichinae</taxon>
        <taxon>Saguinus</taxon>
    </lineage>
</organism>
<keyword evidence="3" id="KW-0378">Hydrolase</keyword>
<comment type="caution">
    <text evidence="3">The sequence shown here is derived from an EMBL/GenBank/DDBJ whole genome shotgun (WGS) entry which is preliminary data.</text>
</comment>
<evidence type="ECO:0000313" key="3">
    <source>
        <dbReference type="EMBL" id="KAK2108113.1"/>
    </source>
</evidence>
<dbReference type="PANTHER" id="PTHR45726:SF2">
    <property type="entry name" value="AMINOPEPTIDASE RNPEPL1"/>
    <property type="match status" value="1"/>
</dbReference>
<evidence type="ECO:0000256" key="1">
    <source>
        <dbReference type="SAM" id="MobiDB-lite"/>
    </source>
</evidence>
<evidence type="ECO:0000259" key="2">
    <source>
        <dbReference type="Pfam" id="PF01433"/>
    </source>
</evidence>
<dbReference type="Pfam" id="PF01433">
    <property type="entry name" value="Peptidase_M1"/>
    <property type="match status" value="1"/>
</dbReference>
<keyword evidence="3" id="KW-0031">Aminopeptidase</keyword>
<feature type="region of interest" description="Disordered" evidence="1">
    <location>
        <begin position="65"/>
        <end position="88"/>
    </location>
</feature>
<dbReference type="GO" id="GO:0004177">
    <property type="term" value="F:aminopeptidase activity"/>
    <property type="evidence" value="ECO:0007669"/>
    <property type="project" value="UniProtKB-KW"/>
</dbReference>
<reference evidence="3 4" key="1">
    <citation type="submission" date="2023-05" db="EMBL/GenBank/DDBJ databases">
        <title>B98-5 Cell Line De Novo Hybrid Assembly: An Optical Mapping Approach.</title>
        <authorList>
            <person name="Kananen K."/>
            <person name="Auerbach J.A."/>
            <person name="Kautto E."/>
            <person name="Blachly J.S."/>
        </authorList>
    </citation>
    <scope>NUCLEOTIDE SEQUENCE [LARGE SCALE GENOMIC DNA]</scope>
    <source>
        <strain evidence="3">B95-8</strain>
        <tissue evidence="3">Cell line</tissue>
    </source>
</reference>
<keyword evidence="4" id="KW-1185">Reference proteome</keyword>
<feature type="domain" description="Peptidase M1 membrane alanine aminopeptidase" evidence="2">
    <location>
        <begin position="4"/>
        <end position="52"/>
    </location>
</feature>
<dbReference type="InterPro" id="IPR027268">
    <property type="entry name" value="Peptidase_M4/M1_CTD_sf"/>
</dbReference>
<accession>A0ABQ9VHK4</accession>